<sequence length="233" mass="25707">MVLRYILANIPYTLSEVKLGSLVPNITCPNQDALVPSKQLKEGIDFSWRDQKNFSFTLDQEQSSLIRAQITRLAKLHGHSLNDQHNQLWSKEGRIYELTQPEQLFQELCKDKTIEDSILKRDAEGETLHFVVGLRTFYDATTVDEEVRDSGVMGKTNLPTGEVASGGAATGDILDMGIEGGARSGRRKVESFEIPGSAFSLSVTGKSSSVGSSETISTLPAFGTKMFGQWFRV</sequence>
<evidence type="ECO:0000313" key="1">
    <source>
        <dbReference type="EMBL" id="KAJ9634887.1"/>
    </source>
</evidence>
<proteinExistence type="predicted"/>
<protein>
    <submittedName>
        <fullName evidence="1">Uncharacterized protein</fullName>
    </submittedName>
</protein>
<dbReference type="EMBL" id="JAPDRP010000029">
    <property type="protein sequence ID" value="KAJ9634887.1"/>
    <property type="molecule type" value="Genomic_DNA"/>
</dbReference>
<name>A0ACC2YHX5_9PEZI</name>
<dbReference type="Proteomes" id="UP001172680">
    <property type="component" value="Unassembled WGS sequence"/>
</dbReference>
<organism evidence="1 2">
    <name type="scientific">Coniosporium tulheliwenetii</name>
    <dbReference type="NCBI Taxonomy" id="3383036"/>
    <lineage>
        <taxon>Eukaryota</taxon>
        <taxon>Fungi</taxon>
        <taxon>Dikarya</taxon>
        <taxon>Ascomycota</taxon>
        <taxon>Pezizomycotina</taxon>
        <taxon>Dothideomycetes</taxon>
        <taxon>Dothideomycetes incertae sedis</taxon>
        <taxon>Coniosporium</taxon>
    </lineage>
</organism>
<reference evidence="1" key="1">
    <citation type="submission" date="2022-10" db="EMBL/GenBank/DDBJ databases">
        <title>Culturing micro-colonial fungi from biological soil crusts in the Mojave desert and describing Neophaeococcomyces mojavensis, and introducing the new genera and species Taxawa tesnikishii.</title>
        <authorList>
            <person name="Kurbessoian T."/>
            <person name="Stajich J.E."/>
        </authorList>
    </citation>
    <scope>NUCLEOTIDE SEQUENCE</scope>
    <source>
        <strain evidence="1">JES_115</strain>
    </source>
</reference>
<evidence type="ECO:0000313" key="2">
    <source>
        <dbReference type="Proteomes" id="UP001172680"/>
    </source>
</evidence>
<comment type="caution">
    <text evidence="1">The sequence shown here is derived from an EMBL/GenBank/DDBJ whole genome shotgun (WGS) entry which is preliminary data.</text>
</comment>
<gene>
    <name evidence="1" type="ORF">H2199_008751</name>
</gene>
<keyword evidence="2" id="KW-1185">Reference proteome</keyword>
<accession>A0ACC2YHX5</accession>